<keyword evidence="3" id="KW-1185">Reference proteome</keyword>
<dbReference type="Proteomes" id="UP000287166">
    <property type="component" value="Unassembled WGS sequence"/>
</dbReference>
<name>A0A401GP85_9APHY</name>
<comment type="caution">
    <text evidence="2">The sequence shown here is derived from an EMBL/GenBank/DDBJ whole genome shotgun (WGS) entry which is preliminary data.</text>
</comment>
<proteinExistence type="predicted"/>
<dbReference type="OrthoDB" id="2804656at2759"/>
<evidence type="ECO:0000313" key="2">
    <source>
        <dbReference type="EMBL" id="GBE84026.1"/>
    </source>
</evidence>
<dbReference type="GeneID" id="38780943"/>
<feature type="compositionally biased region" description="Low complexity" evidence="1">
    <location>
        <begin position="9"/>
        <end position="18"/>
    </location>
</feature>
<accession>A0A401GP85</accession>
<organism evidence="2 3">
    <name type="scientific">Sparassis crispa</name>
    <dbReference type="NCBI Taxonomy" id="139825"/>
    <lineage>
        <taxon>Eukaryota</taxon>
        <taxon>Fungi</taxon>
        <taxon>Dikarya</taxon>
        <taxon>Basidiomycota</taxon>
        <taxon>Agaricomycotina</taxon>
        <taxon>Agaricomycetes</taxon>
        <taxon>Polyporales</taxon>
        <taxon>Sparassidaceae</taxon>
        <taxon>Sparassis</taxon>
    </lineage>
</organism>
<gene>
    <name evidence="2" type="ORF">SCP_0600030</name>
</gene>
<sequence length="972" mass="107391">MAPPKRVISPASPSGSSGKKVRALPGGAEFETQPPDDQGLSSVSGEAVGEPAAVEDIVVGGSTHLAAPLAGGRGLEDAPQAGLAEVEYVDDPFSDEQHATWDARVMVVVRKEGISPQVFPLTVAANLLQIILRDIKTFVKPALLDRDEILELLLKYRDTMLPALEQALRMGRFAAVRHMVLLPAGAISPSSERTGSDINYTPSSGLIMPPRRQAQTQMSIADMESAILKFEEKIYPELKRYVMGKHPTFNPPSSAVKDSTLFIDGMGGMSEKDPAVRQRVESLFGETEEGENRHFLFNTSGTGKTTLLIEGLCRYWGLYVVSCYDQKHPLGSEDVDTAWKFLQSDPGFTPKVPLTPTKNDALANNVKIAARTFRLVLLARLSIFDFFLRCAPLRINEAELRRRWVYLQLRPSGLFRKMDIFDELFQAIHTVQDDNAVALRIYNLEKAIRDDVHVGSLFFALDEAQVASQRGTEAFCSSTSGGGHGSVLGEMCNAWSDFSKAMIISGTGLPLELVVTNLITSATGKQIMWPKLFSDTGFFDDEDRMRSYIIDRVWPNRELTDTQDQILKRAWRWLRGRHRWTAGYTLLLQRMGVTSANKILDAYIKVLTGGFEATDGKALARNEPDTDVIKVTVFSKIDFSSLRDPRNIRLEGLIFRAVMNVVVRNRPHMFFTEFVDAVSLGFARVTPEKGPVDFTGKTESVKQLPQRIDEPLVVAAALRYFLSRPSRSMRDFVAGPIRGVEEASTLGFAVENVVTIALARVFKDGAASLCDAFTLCKSNGQAWLSEPVHFVSITGRTTDGTFLFEDSGLGRRAVPLLGYEASGPEEVEDWLRCAKSIFCFPDATMGPDIMFLVRCGVQLVWVLVQVKCLAVEALTAGQTSLRNVDLSKFYRARDGQPYSPKYRQGLTEKTRKLMDIPGTPVVRLAVSFPAEPHAGILEEAGSAEEIVATFDKLVEDVEFSEALAILSAYMPK</sequence>
<dbReference type="EMBL" id="BFAD01000006">
    <property type="protein sequence ID" value="GBE84026.1"/>
    <property type="molecule type" value="Genomic_DNA"/>
</dbReference>
<dbReference type="RefSeq" id="XP_027614939.1">
    <property type="nucleotide sequence ID" value="XM_027759138.1"/>
</dbReference>
<evidence type="ECO:0000256" key="1">
    <source>
        <dbReference type="SAM" id="MobiDB-lite"/>
    </source>
</evidence>
<evidence type="ECO:0000313" key="3">
    <source>
        <dbReference type="Proteomes" id="UP000287166"/>
    </source>
</evidence>
<feature type="region of interest" description="Disordered" evidence="1">
    <location>
        <begin position="1"/>
        <end position="46"/>
    </location>
</feature>
<protein>
    <submittedName>
        <fullName evidence="2">Uncharacterized protein</fullName>
    </submittedName>
</protein>
<dbReference type="InParanoid" id="A0A401GP85"/>
<dbReference type="AlphaFoldDB" id="A0A401GP85"/>
<reference evidence="2 3" key="1">
    <citation type="journal article" date="2018" name="Sci. Rep.">
        <title>Genome sequence of the cauliflower mushroom Sparassis crispa (Hanabiratake) and its association with beneficial usage.</title>
        <authorList>
            <person name="Kiyama R."/>
            <person name="Furutani Y."/>
            <person name="Kawaguchi K."/>
            <person name="Nakanishi T."/>
        </authorList>
    </citation>
    <scope>NUCLEOTIDE SEQUENCE [LARGE SCALE GENOMIC DNA]</scope>
</reference>